<evidence type="ECO:0000313" key="4">
    <source>
        <dbReference type="EMBL" id="KAF1986611.1"/>
    </source>
</evidence>
<proteinExistence type="predicted"/>
<dbReference type="Proteomes" id="UP000800041">
    <property type="component" value="Unassembled WGS sequence"/>
</dbReference>
<name>A0A6G1H081_9PEZI</name>
<dbReference type="PANTHER" id="PTHR11138">
    <property type="entry name" value="METHIONYL-TRNA FORMYLTRANSFERASE"/>
    <property type="match status" value="1"/>
</dbReference>
<dbReference type="Gene3D" id="3.40.50.12230">
    <property type="match status" value="1"/>
</dbReference>
<evidence type="ECO:0000256" key="2">
    <source>
        <dbReference type="SAM" id="MobiDB-lite"/>
    </source>
</evidence>
<sequence>MTPVWNFRIPFRSLPSSLFACQFPKSNQGRRFISSTTASSSNPSTTTPTVTNTKWPPSSPLKILFCGSDPFSIASLTALHAESNTDSSLISSLEIITRPPKRTGRGLKTITTVPLTSFTRDELDLPVHEIDTFTGWTPPRPYDLVLTVSFGLLVPERILKAARYGGLNVHPSLLPDLRGAAPLQWTLLKGRTGTGVSVQTMHPKVFDRGVVVARRKVEVPKEGECTVEELRGAVEGVAGEMLVGVLREGSFVGVGVEGSGGEGGEGVVENAPKITKEDSRVRWKSWGCDELMRRLRVLGQVWEDVEWMATAKETSKRIMYHELKDVSELYFSQASERAETKEPGNLFLWSPDGAAQNPLLLAFTCDTPPRVVQVAQTTVSGGQKGHGNKDITRFLRRRDKERIPC</sequence>
<dbReference type="GO" id="GO:0004479">
    <property type="term" value="F:methionyl-tRNA formyltransferase activity"/>
    <property type="evidence" value="ECO:0007669"/>
    <property type="project" value="UniProtKB-EC"/>
</dbReference>
<feature type="compositionally biased region" description="Low complexity" evidence="2">
    <location>
        <begin position="34"/>
        <end position="53"/>
    </location>
</feature>
<dbReference type="PANTHER" id="PTHR11138:SF5">
    <property type="entry name" value="METHIONYL-TRNA FORMYLTRANSFERASE, MITOCHONDRIAL"/>
    <property type="match status" value="1"/>
</dbReference>
<feature type="region of interest" description="Disordered" evidence="2">
    <location>
        <begin position="34"/>
        <end position="54"/>
    </location>
</feature>
<feature type="domain" description="Formyl transferase N-terminal" evidence="3">
    <location>
        <begin position="62"/>
        <end position="245"/>
    </location>
</feature>
<evidence type="ECO:0000313" key="5">
    <source>
        <dbReference type="Proteomes" id="UP000800041"/>
    </source>
</evidence>
<reference evidence="4" key="1">
    <citation type="journal article" date="2020" name="Stud. Mycol.">
        <title>101 Dothideomycetes genomes: a test case for predicting lifestyles and emergence of pathogens.</title>
        <authorList>
            <person name="Haridas S."/>
            <person name="Albert R."/>
            <person name="Binder M."/>
            <person name="Bloem J."/>
            <person name="Labutti K."/>
            <person name="Salamov A."/>
            <person name="Andreopoulos B."/>
            <person name="Baker S."/>
            <person name="Barry K."/>
            <person name="Bills G."/>
            <person name="Bluhm B."/>
            <person name="Cannon C."/>
            <person name="Castanera R."/>
            <person name="Culley D."/>
            <person name="Daum C."/>
            <person name="Ezra D."/>
            <person name="Gonzalez J."/>
            <person name="Henrissat B."/>
            <person name="Kuo A."/>
            <person name="Liang C."/>
            <person name="Lipzen A."/>
            <person name="Lutzoni F."/>
            <person name="Magnuson J."/>
            <person name="Mondo S."/>
            <person name="Nolan M."/>
            <person name="Ohm R."/>
            <person name="Pangilinan J."/>
            <person name="Park H.-J."/>
            <person name="Ramirez L."/>
            <person name="Alfaro M."/>
            <person name="Sun H."/>
            <person name="Tritt A."/>
            <person name="Yoshinaga Y."/>
            <person name="Zwiers L.-H."/>
            <person name="Turgeon B."/>
            <person name="Goodwin S."/>
            <person name="Spatafora J."/>
            <person name="Crous P."/>
            <person name="Grigoriev I."/>
        </authorList>
    </citation>
    <scope>NUCLEOTIDE SEQUENCE</scope>
    <source>
        <strain evidence="4">CBS 113979</strain>
    </source>
</reference>
<dbReference type="InterPro" id="IPR041711">
    <property type="entry name" value="Met-tRNA-FMT_N"/>
</dbReference>
<organism evidence="4 5">
    <name type="scientific">Aulographum hederae CBS 113979</name>
    <dbReference type="NCBI Taxonomy" id="1176131"/>
    <lineage>
        <taxon>Eukaryota</taxon>
        <taxon>Fungi</taxon>
        <taxon>Dikarya</taxon>
        <taxon>Ascomycota</taxon>
        <taxon>Pezizomycotina</taxon>
        <taxon>Dothideomycetes</taxon>
        <taxon>Pleosporomycetidae</taxon>
        <taxon>Aulographales</taxon>
        <taxon>Aulographaceae</taxon>
    </lineage>
</organism>
<keyword evidence="4" id="KW-0808">Transferase</keyword>
<keyword evidence="5" id="KW-1185">Reference proteome</keyword>
<dbReference type="EC" id="2.1.2.9" evidence="1"/>
<dbReference type="CDD" id="cd08646">
    <property type="entry name" value="FMT_core_Met-tRNA-FMT_N"/>
    <property type="match status" value="1"/>
</dbReference>
<dbReference type="AlphaFoldDB" id="A0A6G1H081"/>
<accession>A0A6G1H081</accession>
<dbReference type="OrthoDB" id="10268103at2759"/>
<evidence type="ECO:0000256" key="1">
    <source>
        <dbReference type="ARBA" id="ARBA00012261"/>
    </source>
</evidence>
<dbReference type="Pfam" id="PF00551">
    <property type="entry name" value="Formyl_trans_N"/>
    <property type="match status" value="1"/>
</dbReference>
<dbReference type="InterPro" id="IPR002376">
    <property type="entry name" value="Formyl_transf_N"/>
</dbReference>
<protein>
    <recommendedName>
        <fullName evidence="1">methionyl-tRNA formyltransferase</fullName>
        <ecNumber evidence="1">2.1.2.9</ecNumber>
    </recommendedName>
</protein>
<dbReference type="EMBL" id="ML977156">
    <property type="protein sequence ID" value="KAF1986611.1"/>
    <property type="molecule type" value="Genomic_DNA"/>
</dbReference>
<dbReference type="InterPro" id="IPR036477">
    <property type="entry name" value="Formyl_transf_N_sf"/>
</dbReference>
<dbReference type="GO" id="GO:0005739">
    <property type="term" value="C:mitochondrion"/>
    <property type="evidence" value="ECO:0007669"/>
    <property type="project" value="TreeGrafter"/>
</dbReference>
<gene>
    <name evidence="4" type="ORF">K402DRAFT_377215</name>
</gene>
<evidence type="ECO:0000259" key="3">
    <source>
        <dbReference type="Pfam" id="PF00551"/>
    </source>
</evidence>
<dbReference type="SUPFAM" id="SSF53328">
    <property type="entry name" value="Formyltransferase"/>
    <property type="match status" value="1"/>
</dbReference>